<comment type="similarity">
    <text evidence="5">Belongs to the APC3/CDC27 family.</text>
</comment>
<comment type="subcellular location">
    <subcellularLocation>
        <location evidence="1">Nucleus</location>
    </subcellularLocation>
</comment>
<dbReference type="InParanoid" id="A0A1E7FSU3"/>
<dbReference type="GO" id="GO:0005737">
    <property type="term" value="C:cytoplasm"/>
    <property type="evidence" value="ECO:0007669"/>
    <property type="project" value="TreeGrafter"/>
</dbReference>
<dbReference type="InterPro" id="IPR011990">
    <property type="entry name" value="TPR-like_helical_dom_sf"/>
</dbReference>
<dbReference type="PROSITE" id="PS50293">
    <property type="entry name" value="TPR_REGION"/>
    <property type="match status" value="1"/>
</dbReference>
<dbReference type="OrthoDB" id="329563at2759"/>
<evidence type="ECO:0000256" key="3">
    <source>
        <dbReference type="ARBA" id="ARBA00022803"/>
    </source>
</evidence>
<keyword evidence="4" id="KW-0539">Nucleus</keyword>
<dbReference type="Gene3D" id="1.25.40.10">
    <property type="entry name" value="Tetratricopeptide repeat domain"/>
    <property type="match status" value="4"/>
</dbReference>
<dbReference type="GO" id="GO:0016567">
    <property type="term" value="P:protein ubiquitination"/>
    <property type="evidence" value="ECO:0007669"/>
    <property type="project" value="TreeGrafter"/>
</dbReference>
<dbReference type="EMBL" id="KV784354">
    <property type="protein sequence ID" value="OEU21155.1"/>
    <property type="molecule type" value="Genomic_DNA"/>
</dbReference>
<dbReference type="AlphaFoldDB" id="A0A1E7FSU3"/>
<reference evidence="7 8" key="1">
    <citation type="submission" date="2016-09" db="EMBL/GenBank/DDBJ databases">
        <title>Extensive genetic diversity and differential bi-allelic expression allows diatom success in the polar Southern Ocean.</title>
        <authorList>
            <consortium name="DOE Joint Genome Institute"/>
            <person name="Mock T."/>
            <person name="Otillar R.P."/>
            <person name="Strauss J."/>
            <person name="Dupont C."/>
            <person name="Frickenhaus S."/>
            <person name="Maumus F."/>
            <person name="Mcmullan M."/>
            <person name="Sanges R."/>
            <person name="Schmutz J."/>
            <person name="Toseland A."/>
            <person name="Valas R."/>
            <person name="Veluchamy A."/>
            <person name="Ward B.J."/>
            <person name="Allen A."/>
            <person name="Barry K."/>
            <person name="Falciatore A."/>
            <person name="Ferrante M."/>
            <person name="Fortunato A.E."/>
            <person name="Gloeckner G."/>
            <person name="Gruber A."/>
            <person name="Hipkin R."/>
            <person name="Janech M."/>
            <person name="Kroth P."/>
            <person name="Leese F."/>
            <person name="Lindquist E."/>
            <person name="Lyon B.R."/>
            <person name="Martin J."/>
            <person name="Mayer C."/>
            <person name="Parker M."/>
            <person name="Quesneville H."/>
            <person name="Raymond J."/>
            <person name="Uhlig C."/>
            <person name="Valentin K.U."/>
            <person name="Worden A.Z."/>
            <person name="Armbrust E.V."/>
            <person name="Bowler C."/>
            <person name="Green B."/>
            <person name="Moulton V."/>
            <person name="Van Oosterhout C."/>
            <person name="Grigoriev I."/>
        </authorList>
    </citation>
    <scope>NUCLEOTIDE SEQUENCE [LARGE SCALE GENOMIC DNA]</scope>
    <source>
        <strain evidence="7 8">CCMP1102</strain>
    </source>
</reference>
<dbReference type="Pfam" id="PF14559">
    <property type="entry name" value="TPR_19"/>
    <property type="match status" value="1"/>
</dbReference>
<dbReference type="GO" id="GO:0031145">
    <property type="term" value="P:anaphase-promoting complex-dependent catabolic process"/>
    <property type="evidence" value="ECO:0007669"/>
    <property type="project" value="TreeGrafter"/>
</dbReference>
<dbReference type="SMART" id="SM00028">
    <property type="entry name" value="TPR"/>
    <property type="match status" value="7"/>
</dbReference>
<evidence type="ECO:0000313" key="8">
    <source>
        <dbReference type="Proteomes" id="UP000095751"/>
    </source>
</evidence>
<keyword evidence="8" id="KW-1185">Reference proteome</keyword>
<evidence type="ECO:0000256" key="2">
    <source>
        <dbReference type="ARBA" id="ARBA00022737"/>
    </source>
</evidence>
<dbReference type="KEGG" id="fcy:FRACYDRAFT_180607"/>
<keyword evidence="2" id="KW-0677">Repeat</keyword>
<dbReference type="Proteomes" id="UP000095751">
    <property type="component" value="Unassembled WGS sequence"/>
</dbReference>
<dbReference type="PROSITE" id="PS50005">
    <property type="entry name" value="TPR"/>
    <property type="match status" value="5"/>
</dbReference>
<dbReference type="PANTHER" id="PTHR12558">
    <property type="entry name" value="CELL DIVISION CYCLE 16,23,27"/>
    <property type="match status" value="1"/>
</dbReference>
<gene>
    <name evidence="7" type="ORF">FRACYDRAFT_180607</name>
</gene>
<proteinExistence type="inferred from homology"/>
<dbReference type="GO" id="GO:0005680">
    <property type="term" value="C:anaphase-promoting complex"/>
    <property type="evidence" value="ECO:0007669"/>
    <property type="project" value="TreeGrafter"/>
</dbReference>
<feature type="repeat" description="TPR" evidence="6">
    <location>
        <begin position="286"/>
        <end position="319"/>
    </location>
</feature>
<evidence type="ECO:0000256" key="1">
    <source>
        <dbReference type="ARBA" id="ARBA00004123"/>
    </source>
</evidence>
<feature type="repeat" description="TPR" evidence="6">
    <location>
        <begin position="116"/>
        <end position="149"/>
    </location>
</feature>
<evidence type="ECO:0000313" key="7">
    <source>
        <dbReference type="EMBL" id="OEU21155.1"/>
    </source>
</evidence>
<keyword evidence="3 6" id="KW-0802">TPR repeat</keyword>
<dbReference type="InterPro" id="IPR019734">
    <property type="entry name" value="TPR_rpt"/>
</dbReference>
<feature type="repeat" description="TPR" evidence="6">
    <location>
        <begin position="218"/>
        <end position="251"/>
    </location>
</feature>
<feature type="repeat" description="TPR" evidence="6">
    <location>
        <begin position="150"/>
        <end position="183"/>
    </location>
</feature>
<dbReference type="GO" id="GO:0051301">
    <property type="term" value="P:cell division"/>
    <property type="evidence" value="ECO:0007669"/>
    <property type="project" value="TreeGrafter"/>
</dbReference>
<evidence type="ECO:0000256" key="6">
    <source>
        <dbReference type="PROSITE-ProRule" id="PRU00339"/>
    </source>
</evidence>
<organism evidence="7 8">
    <name type="scientific">Fragilariopsis cylindrus CCMP1102</name>
    <dbReference type="NCBI Taxonomy" id="635003"/>
    <lineage>
        <taxon>Eukaryota</taxon>
        <taxon>Sar</taxon>
        <taxon>Stramenopiles</taxon>
        <taxon>Ochrophyta</taxon>
        <taxon>Bacillariophyta</taxon>
        <taxon>Bacillariophyceae</taxon>
        <taxon>Bacillariophycidae</taxon>
        <taxon>Bacillariales</taxon>
        <taxon>Bacillariaceae</taxon>
        <taxon>Fragilariopsis</taxon>
    </lineage>
</organism>
<accession>A0A1E7FSU3</accession>
<evidence type="ECO:0000256" key="4">
    <source>
        <dbReference type="ARBA" id="ARBA00023242"/>
    </source>
</evidence>
<dbReference type="Pfam" id="PF13181">
    <property type="entry name" value="TPR_8"/>
    <property type="match status" value="1"/>
</dbReference>
<sequence>MEKHDGAVQSILELFCLLGAGYWRLCQFRCRESLQLFSVLPHVQHNTGWVLHQEGRAYFEMAEYQNAQRCLELMQGVEPHRMKGLDLLSTVLWQLKKEVELAHLAQRTVDFDRLAPEAWCVVGNCFSLQKEHETALVFFGRSLQLDPSFTYTHTLSGYEYMANEDFDKAMACFRNGIRLDERHYNAWYGMGAIYHRQEKYDLAEYHFQRAVQINPQSSVLRCNLGMSQYSNGKPVEALNTLAEAFRLDPHNPQARFQRATIYIALNRPEEALKELEKVRDAAPREATVHFAMGKVLKRLGRPEQAMRCFLTALDLDPKDNQLIKSAMDKLEEPDVLEEAEGAF</sequence>
<dbReference type="PANTHER" id="PTHR12558:SF13">
    <property type="entry name" value="CELL DIVISION CYCLE PROTEIN 27 HOMOLOG"/>
    <property type="match status" value="1"/>
</dbReference>
<dbReference type="FunFam" id="1.25.40.10:FF:000018">
    <property type="entry name" value="Cell division cycle protein 27 homolog B"/>
    <property type="match status" value="1"/>
</dbReference>
<protein>
    <submittedName>
        <fullName evidence="7">TPR-like protein</fullName>
    </submittedName>
</protein>
<dbReference type="SUPFAM" id="SSF48452">
    <property type="entry name" value="TPR-like"/>
    <property type="match status" value="1"/>
</dbReference>
<dbReference type="Pfam" id="PF00515">
    <property type="entry name" value="TPR_1"/>
    <property type="match status" value="1"/>
</dbReference>
<evidence type="ECO:0000256" key="5">
    <source>
        <dbReference type="ARBA" id="ARBA00038210"/>
    </source>
</evidence>
<feature type="repeat" description="TPR" evidence="6">
    <location>
        <begin position="184"/>
        <end position="217"/>
    </location>
</feature>
<name>A0A1E7FSU3_9STRA</name>
<dbReference type="GO" id="GO:0007091">
    <property type="term" value="P:metaphase/anaphase transition of mitotic cell cycle"/>
    <property type="evidence" value="ECO:0007669"/>
    <property type="project" value="TreeGrafter"/>
</dbReference>